<dbReference type="InterPro" id="IPR045229">
    <property type="entry name" value="TPP_enz"/>
</dbReference>
<evidence type="ECO:0000259" key="4">
    <source>
        <dbReference type="Pfam" id="PF00205"/>
    </source>
</evidence>
<feature type="domain" description="Thiamine pyrophosphate enzyme TPP-binding" evidence="5">
    <location>
        <begin position="378"/>
        <end position="525"/>
    </location>
</feature>
<dbReference type="NCBIfam" id="NF006187">
    <property type="entry name" value="PRK08322.1"/>
    <property type="match status" value="1"/>
</dbReference>
<dbReference type="Gene3D" id="3.40.50.970">
    <property type="match status" value="2"/>
</dbReference>
<dbReference type="GO" id="GO:0009099">
    <property type="term" value="P:L-valine biosynthetic process"/>
    <property type="evidence" value="ECO:0007669"/>
    <property type="project" value="TreeGrafter"/>
</dbReference>
<dbReference type="EMBL" id="CP024848">
    <property type="protein sequence ID" value="AXI11001.1"/>
    <property type="molecule type" value="Genomic_DNA"/>
</dbReference>
<protein>
    <submittedName>
        <fullName evidence="7">Acetolactate synthase large subunit</fullName>
    </submittedName>
</protein>
<dbReference type="OrthoDB" id="4494979at2"/>
<dbReference type="PANTHER" id="PTHR18968">
    <property type="entry name" value="THIAMINE PYROPHOSPHATE ENZYMES"/>
    <property type="match status" value="1"/>
</dbReference>
<keyword evidence="8" id="KW-1185">Reference proteome</keyword>
<proteinExistence type="inferred from homology"/>
<dbReference type="InterPro" id="IPR029061">
    <property type="entry name" value="THDP-binding"/>
</dbReference>
<feature type="domain" description="Thiamine pyrophosphate enzyme central" evidence="4">
    <location>
        <begin position="187"/>
        <end position="320"/>
    </location>
</feature>
<dbReference type="KEGG" id="ocn:CUC15_19640"/>
<dbReference type="InterPro" id="IPR012000">
    <property type="entry name" value="Thiamin_PyroP_enz_cen_dom"/>
</dbReference>
<evidence type="ECO:0000256" key="1">
    <source>
        <dbReference type="ARBA" id="ARBA00007812"/>
    </source>
</evidence>
<gene>
    <name evidence="7" type="ORF">CUC15_19640</name>
</gene>
<dbReference type="RefSeq" id="WP_114918285.1">
    <property type="nucleotide sequence ID" value="NZ_CP024848.1"/>
</dbReference>
<accession>A0A345PLX1</accession>
<dbReference type="GO" id="GO:0000287">
    <property type="term" value="F:magnesium ion binding"/>
    <property type="evidence" value="ECO:0007669"/>
    <property type="project" value="InterPro"/>
</dbReference>
<dbReference type="CDD" id="cd07035">
    <property type="entry name" value="TPP_PYR_POX_like"/>
    <property type="match status" value="1"/>
</dbReference>
<dbReference type="GO" id="GO:0050660">
    <property type="term" value="F:flavin adenine dinucleotide binding"/>
    <property type="evidence" value="ECO:0007669"/>
    <property type="project" value="TreeGrafter"/>
</dbReference>
<comment type="similarity">
    <text evidence="1 3">Belongs to the TPP enzyme family.</text>
</comment>
<dbReference type="GO" id="GO:0030976">
    <property type="term" value="F:thiamine pyrophosphate binding"/>
    <property type="evidence" value="ECO:0007669"/>
    <property type="project" value="InterPro"/>
</dbReference>
<dbReference type="InterPro" id="IPR011766">
    <property type="entry name" value="TPP_enzyme_TPP-bd"/>
</dbReference>
<dbReference type="GO" id="GO:0003984">
    <property type="term" value="F:acetolactate synthase activity"/>
    <property type="evidence" value="ECO:0007669"/>
    <property type="project" value="TreeGrafter"/>
</dbReference>
<name>A0A345PLX1_9BACI</name>
<reference evidence="8" key="1">
    <citation type="submission" date="2017-11" db="EMBL/GenBank/DDBJ databases">
        <authorList>
            <person name="Zhu W."/>
        </authorList>
    </citation>
    <scope>NUCLEOTIDE SEQUENCE [LARGE SCALE GENOMIC DNA]</scope>
    <source>
        <strain evidence="8">160</strain>
    </source>
</reference>
<dbReference type="SUPFAM" id="SSF52518">
    <property type="entry name" value="Thiamin diphosphate-binding fold (THDP-binding)"/>
    <property type="match status" value="2"/>
</dbReference>
<dbReference type="Pfam" id="PF00205">
    <property type="entry name" value="TPP_enzyme_M"/>
    <property type="match status" value="1"/>
</dbReference>
<evidence type="ECO:0000256" key="3">
    <source>
        <dbReference type="RuleBase" id="RU362132"/>
    </source>
</evidence>
<evidence type="ECO:0000259" key="5">
    <source>
        <dbReference type="Pfam" id="PF02775"/>
    </source>
</evidence>
<dbReference type="AlphaFoldDB" id="A0A345PLX1"/>
<dbReference type="SUPFAM" id="SSF52467">
    <property type="entry name" value="DHS-like NAD/FAD-binding domain"/>
    <property type="match status" value="1"/>
</dbReference>
<sequence>MKATDVLVQCLENEGVEYIFGIMGKETLDLIDSLSKSKKIQFINVRHEQSAAFMADVYGRLTNRVGVCLATLGPGATNLLTGISSANLDHSPVVAITGQASFERQHQESHQYLDIVKIFEPATKWSVQIKDSQTIPKIIRRAFRLAQMEKPGAILIELPENVASEMASARLLPVLPIPKSTPVSQAIEDARTLIGKCQKPLVIVGNGGIRQNAMSGLLTFVENLQSPVIHSFMAKGVLPKEHQLNYFTFGFKKKDEVLPIIEQSDLLIVVGFDFVESPPMDWNKTMQPILHIDTLPAEMDEHYPVKGELVGDLNEIFQELNELDIPSKPWIPNGNLKERIKTAYQIDLDVKENLPLTIENILTVIEKNAPEKTIVISDVGAHKLSIARTYQSKQAGRLIISNGFASMGIALPGSIGAKLACHDAPVICITGDGGALMNISELETAKRLGLSFIIIVLNDSTLKLEGQMMQEKFSHSFGTAFGNPDFVQLAESFGIKGVRPKQLNAFEQVLKNALIQTNEITLIDIQMGMDK</sequence>
<evidence type="ECO:0000256" key="2">
    <source>
        <dbReference type="ARBA" id="ARBA00023052"/>
    </source>
</evidence>
<feature type="domain" description="Thiamine pyrophosphate enzyme N-terminal TPP-binding" evidence="6">
    <location>
        <begin position="1"/>
        <end position="117"/>
    </location>
</feature>
<dbReference type="PANTHER" id="PTHR18968:SF129">
    <property type="entry name" value="ACETOLACTATE SYNTHASE"/>
    <property type="match status" value="1"/>
</dbReference>
<dbReference type="GO" id="GO:0005948">
    <property type="term" value="C:acetolactate synthase complex"/>
    <property type="evidence" value="ECO:0007669"/>
    <property type="project" value="TreeGrafter"/>
</dbReference>
<dbReference type="Pfam" id="PF02776">
    <property type="entry name" value="TPP_enzyme_N"/>
    <property type="match status" value="1"/>
</dbReference>
<dbReference type="FunFam" id="3.40.50.970:FF:000007">
    <property type="entry name" value="Acetolactate synthase"/>
    <property type="match status" value="1"/>
</dbReference>
<dbReference type="Pfam" id="PF02775">
    <property type="entry name" value="TPP_enzyme_C"/>
    <property type="match status" value="1"/>
</dbReference>
<dbReference type="Gene3D" id="3.40.50.1220">
    <property type="entry name" value="TPP-binding domain"/>
    <property type="match status" value="1"/>
</dbReference>
<dbReference type="InterPro" id="IPR012001">
    <property type="entry name" value="Thiamin_PyroP_enz_TPP-bd_dom"/>
</dbReference>
<evidence type="ECO:0000313" key="8">
    <source>
        <dbReference type="Proteomes" id="UP000253908"/>
    </source>
</evidence>
<dbReference type="GO" id="GO:0009097">
    <property type="term" value="P:isoleucine biosynthetic process"/>
    <property type="evidence" value="ECO:0007669"/>
    <property type="project" value="TreeGrafter"/>
</dbReference>
<evidence type="ECO:0000259" key="6">
    <source>
        <dbReference type="Pfam" id="PF02776"/>
    </source>
</evidence>
<dbReference type="InterPro" id="IPR029035">
    <property type="entry name" value="DHS-like_NAD/FAD-binding_dom"/>
</dbReference>
<organism evidence="7 8">
    <name type="scientific">Oceanobacillus zhaokaii</name>
    <dbReference type="NCBI Taxonomy" id="2052660"/>
    <lineage>
        <taxon>Bacteria</taxon>
        <taxon>Bacillati</taxon>
        <taxon>Bacillota</taxon>
        <taxon>Bacilli</taxon>
        <taxon>Bacillales</taxon>
        <taxon>Bacillaceae</taxon>
        <taxon>Oceanobacillus</taxon>
    </lineage>
</organism>
<dbReference type="Proteomes" id="UP000253908">
    <property type="component" value="Chromosome"/>
</dbReference>
<evidence type="ECO:0000313" key="7">
    <source>
        <dbReference type="EMBL" id="AXI11001.1"/>
    </source>
</evidence>
<keyword evidence="2 3" id="KW-0786">Thiamine pyrophosphate</keyword>